<comment type="catalytic activity">
    <reaction evidence="12">
        <text>D-ribose + ATP = D-ribose 5-phosphate + ADP + H(+)</text>
        <dbReference type="Rhea" id="RHEA:13697"/>
        <dbReference type="ChEBI" id="CHEBI:15378"/>
        <dbReference type="ChEBI" id="CHEBI:30616"/>
        <dbReference type="ChEBI" id="CHEBI:47013"/>
        <dbReference type="ChEBI" id="CHEBI:78346"/>
        <dbReference type="ChEBI" id="CHEBI:456216"/>
        <dbReference type="EC" id="2.7.1.15"/>
    </reaction>
</comment>
<dbReference type="Pfam" id="PF00294">
    <property type="entry name" value="PfkB"/>
    <property type="match status" value="1"/>
</dbReference>
<feature type="binding site" evidence="12">
    <location>
        <begin position="25"/>
        <end position="27"/>
    </location>
    <ligand>
        <name>substrate</name>
    </ligand>
</feature>
<comment type="function">
    <text evidence="12">Catalyzes the phosphorylation of ribose at O-5 in a reaction requiring ATP and magnesium. The resulting D-ribose-5-phosphate can then be used either for sythesis of nucleotides, histidine, and tryptophan, or as a component of the pentose phosphate pathway.</text>
</comment>
<feature type="binding site" evidence="12">
    <location>
        <position position="261"/>
    </location>
    <ligand>
        <name>K(+)</name>
        <dbReference type="ChEBI" id="CHEBI:29103"/>
    </ligand>
</feature>
<dbReference type="PANTHER" id="PTHR10584">
    <property type="entry name" value="SUGAR KINASE"/>
    <property type="match status" value="1"/>
</dbReference>
<keyword evidence="6 12" id="KW-0547">Nucleotide-binding</keyword>
<evidence type="ECO:0000256" key="2">
    <source>
        <dbReference type="ARBA" id="ARBA00012035"/>
    </source>
</evidence>
<dbReference type="CDD" id="cd01174">
    <property type="entry name" value="ribokinase"/>
    <property type="match status" value="1"/>
</dbReference>
<feature type="active site" description="Proton acceptor" evidence="12">
    <location>
        <position position="267"/>
    </location>
</feature>
<evidence type="ECO:0000256" key="8">
    <source>
        <dbReference type="ARBA" id="ARBA00022840"/>
    </source>
</evidence>
<comment type="pathway">
    <text evidence="12">Carbohydrate metabolism; D-ribose degradation; D-ribose 5-phosphate from beta-D-ribopyranose: step 2/2.</text>
</comment>
<keyword evidence="5 12" id="KW-0479">Metal-binding</keyword>
<comment type="cofactor">
    <cofactor evidence="12">
        <name>Mg(2+)</name>
        <dbReference type="ChEBI" id="CHEBI:18420"/>
    </cofactor>
    <text evidence="12">Requires a divalent cation, most likely magnesium in vivo, as an electrophilic catalyst to aid phosphoryl group transfer. It is the chelate of the metal and the nucleotide that is the actual substrate.</text>
</comment>
<evidence type="ECO:0000313" key="14">
    <source>
        <dbReference type="Proteomes" id="UP000695000"/>
    </source>
</evidence>
<evidence type="ECO:0000256" key="10">
    <source>
        <dbReference type="ARBA" id="ARBA00022958"/>
    </source>
</evidence>
<feature type="binding site" evidence="12">
    <location>
        <position position="263"/>
    </location>
    <ligand>
        <name>K(+)</name>
        <dbReference type="ChEBI" id="CHEBI:29103"/>
    </ligand>
</feature>
<feature type="binding site" evidence="12">
    <location>
        <begin position="232"/>
        <end position="237"/>
    </location>
    <ligand>
        <name>ATP</name>
        <dbReference type="ChEBI" id="CHEBI:30616"/>
    </ligand>
</feature>
<dbReference type="SUPFAM" id="SSF53613">
    <property type="entry name" value="Ribokinase-like"/>
    <property type="match status" value="1"/>
</dbReference>
<feature type="binding site" evidence="12">
    <location>
        <position position="302"/>
    </location>
    <ligand>
        <name>K(+)</name>
        <dbReference type="ChEBI" id="CHEBI:29103"/>
    </ligand>
</feature>
<feature type="binding site" evidence="12">
    <location>
        <position position="299"/>
    </location>
    <ligand>
        <name>K(+)</name>
        <dbReference type="ChEBI" id="CHEBI:29103"/>
    </ligand>
</feature>
<comment type="subunit">
    <text evidence="12">Homodimer.</text>
</comment>
<dbReference type="EC" id="2.7.1.15" evidence="2 12"/>
<feature type="binding site" evidence="12">
    <location>
        <position position="267"/>
    </location>
    <ligand>
        <name>substrate</name>
    </ligand>
</feature>
<comment type="similarity">
    <text evidence="12">Belongs to the carbohydrate kinase PfkB family. Ribokinase subfamily.</text>
</comment>
<proteinExistence type="inferred from homology"/>
<dbReference type="InterPro" id="IPR011877">
    <property type="entry name" value="Ribokinase"/>
</dbReference>
<evidence type="ECO:0000256" key="11">
    <source>
        <dbReference type="ARBA" id="ARBA00023277"/>
    </source>
</evidence>
<dbReference type="InterPro" id="IPR011611">
    <property type="entry name" value="PfkB_dom"/>
</dbReference>
<dbReference type="PANTHER" id="PTHR10584:SF166">
    <property type="entry name" value="RIBOKINASE"/>
    <property type="match status" value="1"/>
</dbReference>
<feature type="binding site" evidence="12">
    <location>
        <position position="196"/>
    </location>
    <ligand>
        <name>ATP</name>
        <dbReference type="ChEBI" id="CHEBI:30616"/>
    </ligand>
</feature>
<keyword evidence="11 12" id="KW-0119">Carbohydrate metabolism</keyword>
<feature type="binding site" evidence="12">
    <location>
        <begin position="266"/>
        <end position="267"/>
    </location>
    <ligand>
        <name>ATP</name>
        <dbReference type="ChEBI" id="CHEBI:30616"/>
    </ligand>
</feature>
<keyword evidence="7 12" id="KW-0418">Kinase</keyword>
<evidence type="ECO:0000256" key="9">
    <source>
        <dbReference type="ARBA" id="ARBA00022842"/>
    </source>
</evidence>
<organism evidence="14 15">
    <name type="scientific">Nicrophorus vespilloides</name>
    <name type="common">Boreal carrion beetle</name>
    <dbReference type="NCBI Taxonomy" id="110193"/>
    <lineage>
        <taxon>Eukaryota</taxon>
        <taxon>Metazoa</taxon>
        <taxon>Ecdysozoa</taxon>
        <taxon>Arthropoda</taxon>
        <taxon>Hexapoda</taxon>
        <taxon>Insecta</taxon>
        <taxon>Pterygota</taxon>
        <taxon>Neoptera</taxon>
        <taxon>Endopterygota</taxon>
        <taxon>Coleoptera</taxon>
        <taxon>Polyphaga</taxon>
        <taxon>Staphyliniformia</taxon>
        <taxon>Silphidae</taxon>
        <taxon>Nicrophorinae</taxon>
        <taxon>Nicrophorus</taxon>
    </lineage>
</organism>
<feature type="binding site" evidence="12">
    <location>
        <position position="304"/>
    </location>
    <ligand>
        <name>K(+)</name>
        <dbReference type="ChEBI" id="CHEBI:29103"/>
    </ligand>
</feature>
<dbReference type="RefSeq" id="XP_017782669.1">
    <property type="nucleotide sequence ID" value="XM_017927180.1"/>
</dbReference>
<evidence type="ECO:0000313" key="15">
    <source>
        <dbReference type="RefSeq" id="XP_017782669.1"/>
    </source>
</evidence>
<evidence type="ECO:0000256" key="4">
    <source>
        <dbReference type="ARBA" id="ARBA00022679"/>
    </source>
</evidence>
<evidence type="ECO:0000259" key="13">
    <source>
        <dbReference type="Pfam" id="PF00294"/>
    </source>
</evidence>
<gene>
    <name evidence="15" type="primary">LOC108567005</name>
</gene>
<comment type="activity regulation">
    <text evidence="12">Activated by a monovalent cation that binds near, but not in, the active site. The most likely occupant of the site in vivo is potassium. Ion binding induces a conformational change that may alter substrate affinity.</text>
</comment>
<protein>
    <recommendedName>
        <fullName evidence="3 12">Ribokinase</fullName>
        <shortName evidence="12">RK</shortName>
        <ecNumber evidence="2 12">2.7.1.15</ecNumber>
    </recommendedName>
</protein>
<keyword evidence="4 12" id="KW-0808">Transferase</keyword>
<evidence type="ECO:0000256" key="5">
    <source>
        <dbReference type="ARBA" id="ARBA00022723"/>
    </source>
</evidence>
<dbReference type="InterPro" id="IPR002173">
    <property type="entry name" value="Carboh/pur_kinase_PfkB_CS"/>
</dbReference>
<name>A0ABM1N769_NICVS</name>
<dbReference type="Gene3D" id="3.40.1190.20">
    <property type="match status" value="1"/>
</dbReference>
<evidence type="ECO:0000256" key="7">
    <source>
        <dbReference type="ARBA" id="ARBA00022777"/>
    </source>
</evidence>
<feature type="binding site" evidence="12">
    <location>
        <position position="154"/>
    </location>
    <ligand>
        <name>substrate</name>
    </ligand>
</feature>
<dbReference type="GeneID" id="108567005"/>
<evidence type="ECO:0000256" key="1">
    <source>
        <dbReference type="ARBA" id="ARBA00005380"/>
    </source>
</evidence>
<dbReference type="PRINTS" id="PR00990">
    <property type="entry name" value="RIBOKINASE"/>
</dbReference>
<comment type="subcellular location">
    <subcellularLocation>
        <location evidence="12">Cytoplasm</location>
    </subcellularLocation>
    <subcellularLocation>
        <location evidence="12">Nucleus</location>
    </subcellularLocation>
</comment>
<comment type="caution">
    <text evidence="12">Lacks conserved residue(s) required for the propagation of feature annotation.</text>
</comment>
<feature type="binding site" evidence="12">
    <location>
        <begin position="53"/>
        <end position="57"/>
    </location>
    <ligand>
        <name>substrate</name>
    </ligand>
</feature>
<dbReference type="PROSITE" id="PS00584">
    <property type="entry name" value="PFKB_KINASES_2"/>
    <property type="match status" value="1"/>
</dbReference>
<evidence type="ECO:0000256" key="3">
    <source>
        <dbReference type="ARBA" id="ARBA00016943"/>
    </source>
</evidence>
<reference evidence="15" key="1">
    <citation type="submission" date="2025-08" db="UniProtKB">
        <authorList>
            <consortium name="RefSeq"/>
        </authorList>
    </citation>
    <scope>IDENTIFICATION</scope>
    <source>
        <tissue evidence="15">Whole Larva</tissue>
    </source>
</reference>
<dbReference type="InterPro" id="IPR029056">
    <property type="entry name" value="Ribokinase-like"/>
</dbReference>
<comment type="similarity">
    <text evidence="1">Belongs to the carbohydrate kinase pfkB family.</text>
</comment>
<dbReference type="HAMAP" id="MF_01987">
    <property type="entry name" value="Ribokinase"/>
    <property type="match status" value="1"/>
</dbReference>
<dbReference type="Proteomes" id="UP000695000">
    <property type="component" value="Unplaced"/>
</dbReference>
<feature type="domain" description="Carbohydrate kinase PfkB" evidence="13">
    <location>
        <begin position="17"/>
        <end position="310"/>
    </location>
</feature>
<keyword evidence="8 12" id="KW-0067">ATP-binding</keyword>
<keyword evidence="10 12" id="KW-0630">Potassium</keyword>
<evidence type="ECO:0000256" key="6">
    <source>
        <dbReference type="ARBA" id="ARBA00022741"/>
    </source>
</evidence>
<keyword evidence="9 12" id="KW-0460">Magnesium</keyword>
<evidence type="ECO:0000256" key="12">
    <source>
        <dbReference type="HAMAP-Rule" id="MF_03215"/>
    </source>
</evidence>
<accession>A0ABM1N769</accession>
<keyword evidence="12" id="KW-0963">Cytoplasm</keyword>
<keyword evidence="14" id="KW-1185">Reference proteome</keyword>
<keyword evidence="12" id="KW-0539">Nucleus</keyword>
<dbReference type="InterPro" id="IPR002139">
    <property type="entry name" value="Ribo/fructo_kinase"/>
</dbReference>
<sequence length="318" mass="33647">MIIVNNNYITKMAAENSIVVVGSCMIDFVSYAPRLPQEGETIHGTKFVTNFGGKGANQCVAAAKLGGNTTLIARVGDDIWADKYIDNLKACKVNTKYMEKTEGYASGVAQITVSADGANQIVIVAGANSKLCPDDVRRSEQAIKNAAVLVCQLETCAEVAIESMQLCGGVTILNGAPAVSQYDMRLLTTPKIFCVNESEASIFSGVEVKNINDGKEAIEALLLKGCNSVILTLGSEGALYSCKADPNNFVYVKCPKVKCVDSTGAGDSFIGALAYLLANKKDLSMEKCLEQACTVASDSVTKPGTQISFPGPEILLKL</sequence>
<feature type="binding site" evidence="12">
    <location>
        <position position="308"/>
    </location>
    <ligand>
        <name>K(+)</name>
        <dbReference type="ChEBI" id="CHEBI:29103"/>
    </ligand>
</feature>